<evidence type="ECO:0000313" key="1">
    <source>
        <dbReference type="EMBL" id="SVB85653.1"/>
    </source>
</evidence>
<proteinExistence type="predicted"/>
<gene>
    <name evidence="1" type="ORF">METZ01_LOCUS238507</name>
</gene>
<dbReference type="Gene3D" id="1.50.10.100">
    <property type="entry name" value="Chondroitin AC/alginate lyase"/>
    <property type="match status" value="1"/>
</dbReference>
<sequence length="272" mass="32694">MIFKNSLNYFGQFFFVISNQIKNFYLNSKIYNKKISQISNKSLEYKPSPILLDCLIKYEKKKTKIEDLYLNSVWLNKNLAEKDYKNLHSFFWLFSLDLKSSKKITQTVILNWIEENNNYNKKNWEIDILSKRIIAWVSNSRLTYEDSNEEYKNKFNIIIKKQINHLINEIEKSKWVDDKMIGCAAIILTGLSFKEKEKYLNFGFSLLKKIINFSFDKQGFPKSRNIRQLNFYLKYFVLIREWLKESQEDIPEYLDEIIFYLGQSYSILLKGI</sequence>
<organism evidence="1">
    <name type="scientific">marine metagenome</name>
    <dbReference type="NCBI Taxonomy" id="408172"/>
    <lineage>
        <taxon>unclassified sequences</taxon>
        <taxon>metagenomes</taxon>
        <taxon>ecological metagenomes</taxon>
    </lineage>
</organism>
<accession>A0A382HFY9</accession>
<feature type="non-terminal residue" evidence="1">
    <location>
        <position position="272"/>
    </location>
</feature>
<dbReference type="SUPFAM" id="SSF48230">
    <property type="entry name" value="Chondroitin AC/alginate lyase"/>
    <property type="match status" value="1"/>
</dbReference>
<dbReference type="InterPro" id="IPR008929">
    <property type="entry name" value="Chondroitin_lyas"/>
</dbReference>
<dbReference type="EMBL" id="UINC01060784">
    <property type="protein sequence ID" value="SVB85653.1"/>
    <property type="molecule type" value="Genomic_DNA"/>
</dbReference>
<feature type="non-terminal residue" evidence="1">
    <location>
        <position position="1"/>
    </location>
</feature>
<evidence type="ECO:0008006" key="2">
    <source>
        <dbReference type="Google" id="ProtNLM"/>
    </source>
</evidence>
<dbReference type="AlphaFoldDB" id="A0A382HFY9"/>
<reference evidence="1" key="1">
    <citation type="submission" date="2018-05" db="EMBL/GenBank/DDBJ databases">
        <authorList>
            <person name="Lanie J.A."/>
            <person name="Ng W.-L."/>
            <person name="Kazmierczak K.M."/>
            <person name="Andrzejewski T.M."/>
            <person name="Davidsen T.M."/>
            <person name="Wayne K.J."/>
            <person name="Tettelin H."/>
            <person name="Glass J.I."/>
            <person name="Rusch D."/>
            <person name="Podicherti R."/>
            <person name="Tsui H.-C.T."/>
            <person name="Winkler M.E."/>
        </authorList>
    </citation>
    <scope>NUCLEOTIDE SEQUENCE</scope>
</reference>
<name>A0A382HFY9_9ZZZZ</name>
<protein>
    <recommendedName>
        <fullName evidence="2">Heparinase II N-terminal domain-containing protein</fullName>
    </recommendedName>
</protein>